<protein>
    <recommendedName>
        <fullName evidence="3">Bifunctional inhibitor/plant lipid transfer protein/seed storage helical domain-containing protein</fullName>
    </recommendedName>
</protein>
<dbReference type="OrthoDB" id="1930534at2759"/>
<dbReference type="PANTHER" id="PTHR34377:SF3">
    <property type="entry name" value="TETRATRICOPEPTIDE REPEAT (TPR)-LIKE SUPERFAMILY PROTEIN"/>
    <property type="match status" value="1"/>
</dbReference>
<evidence type="ECO:0008006" key="3">
    <source>
        <dbReference type="Google" id="ProtNLM"/>
    </source>
</evidence>
<sequence>MLSMHYPKAESQWIPLPPKSVGPTPLCSSQLALVSHACTLVVYTPASPPTASVETLRHHEHNQSSQGLVEGSPAETECCRWLKELDDVCVCDLLVHLPQFLTKPVHSYTIAIDNTCDVTFSCGSKS</sequence>
<dbReference type="EMBL" id="KQ998209">
    <property type="protein sequence ID" value="KZV43096.1"/>
    <property type="molecule type" value="Genomic_DNA"/>
</dbReference>
<dbReference type="InterPro" id="IPR036312">
    <property type="entry name" value="Bifun_inhib/LTP/seed_sf"/>
</dbReference>
<evidence type="ECO:0000313" key="2">
    <source>
        <dbReference type="Proteomes" id="UP000250235"/>
    </source>
</evidence>
<organism evidence="1 2">
    <name type="scientific">Dorcoceras hygrometricum</name>
    <dbReference type="NCBI Taxonomy" id="472368"/>
    <lineage>
        <taxon>Eukaryota</taxon>
        <taxon>Viridiplantae</taxon>
        <taxon>Streptophyta</taxon>
        <taxon>Embryophyta</taxon>
        <taxon>Tracheophyta</taxon>
        <taxon>Spermatophyta</taxon>
        <taxon>Magnoliopsida</taxon>
        <taxon>eudicotyledons</taxon>
        <taxon>Gunneridae</taxon>
        <taxon>Pentapetalae</taxon>
        <taxon>asterids</taxon>
        <taxon>lamiids</taxon>
        <taxon>Lamiales</taxon>
        <taxon>Gesneriaceae</taxon>
        <taxon>Didymocarpoideae</taxon>
        <taxon>Trichosporeae</taxon>
        <taxon>Loxocarpinae</taxon>
        <taxon>Dorcoceras</taxon>
    </lineage>
</organism>
<proteinExistence type="predicted"/>
<dbReference type="SUPFAM" id="SSF47699">
    <property type="entry name" value="Bifunctional inhibitor/lipid-transfer protein/seed storage 2S albumin"/>
    <property type="match status" value="1"/>
</dbReference>
<dbReference type="AlphaFoldDB" id="A0A2Z7C8B4"/>
<evidence type="ECO:0000313" key="1">
    <source>
        <dbReference type="EMBL" id="KZV43096.1"/>
    </source>
</evidence>
<name>A0A2Z7C8B4_9LAMI</name>
<gene>
    <name evidence="1" type="ORF">F511_04488</name>
</gene>
<keyword evidence="2" id="KW-1185">Reference proteome</keyword>
<accession>A0A2Z7C8B4</accession>
<dbReference type="Proteomes" id="UP000250235">
    <property type="component" value="Unassembled WGS sequence"/>
</dbReference>
<dbReference type="PANTHER" id="PTHR34377">
    <property type="entry name" value="TETRATRICOPEPTIDE REPEAT (TPR)-LIKE SUPERFAMILY PROTEIN"/>
    <property type="match status" value="1"/>
</dbReference>
<reference evidence="1 2" key="1">
    <citation type="journal article" date="2015" name="Proc. Natl. Acad. Sci. U.S.A.">
        <title>The resurrection genome of Boea hygrometrica: A blueprint for survival of dehydration.</title>
        <authorList>
            <person name="Xiao L."/>
            <person name="Yang G."/>
            <person name="Zhang L."/>
            <person name="Yang X."/>
            <person name="Zhao S."/>
            <person name="Ji Z."/>
            <person name="Zhou Q."/>
            <person name="Hu M."/>
            <person name="Wang Y."/>
            <person name="Chen M."/>
            <person name="Xu Y."/>
            <person name="Jin H."/>
            <person name="Xiao X."/>
            <person name="Hu G."/>
            <person name="Bao F."/>
            <person name="Hu Y."/>
            <person name="Wan P."/>
            <person name="Li L."/>
            <person name="Deng X."/>
            <person name="Kuang T."/>
            <person name="Xiang C."/>
            <person name="Zhu J.K."/>
            <person name="Oliver M.J."/>
            <person name="He Y."/>
        </authorList>
    </citation>
    <scope>NUCLEOTIDE SEQUENCE [LARGE SCALE GENOMIC DNA]</scope>
    <source>
        <strain evidence="2">cv. XS01</strain>
    </source>
</reference>